<evidence type="ECO:0000256" key="3">
    <source>
        <dbReference type="ARBA" id="ARBA00012944"/>
    </source>
</evidence>
<keyword evidence="8" id="KW-1278">Translocase</keyword>
<evidence type="ECO:0000256" key="6">
    <source>
        <dbReference type="ARBA" id="ARBA00022660"/>
    </source>
</evidence>
<evidence type="ECO:0000256" key="4">
    <source>
        <dbReference type="ARBA" id="ARBA00021095"/>
    </source>
</evidence>
<keyword evidence="10 16" id="KW-1133">Transmembrane helix</keyword>
<keyword evidence="13 16" id="KW-0472">Membrane</keyword>
<keyword evidence="5" id="KW-0813">Transport</keyword>
<evidence type="ECO:0000256" key="13">
    <source>
        <dbReference type="ARBA" id="ARBA00023136"/>
    </source>
</evidence>
<keyword evidence="7 16" id="KW-0812">Transmembrane</keyword>
<evidence type="ECO:0000256" key="1">
    <source>
        <dbReference type="ARBA" id="ARBA00004225"/>
    </source>
</evidence>
<evidence type="ECO:0000256" key="15">
    <source>
        <dbReference type="ARBA" id="ARBA00049551"/>
    </source>
</evidence>
<dbReference type="PANTHER" id="PTHR11435">
    <property type="entry name" value="NADH UBIQUINONE OXIDOREDUCTASE SUBUNIT ND6"/>
    <property type="match status" value="1"/>
</dbReference>
<sequence>MFSFLMILTGLFMMFFNHPLSFTLALFFQTIYACSMILESSSWIPPILFLIFLGGILVMFMYVASMSANESFEFEWKNMAMSLPLLSLLWIFSLGDLTADTSMRVSMTKALHKITTVESSILYMSLTVYLFIALLVVVDFLLIDKKPLRSLI</sequence>
<evidence type="ECO:0000313" key="17">
    <source>
        <dbReference type="EMBL" id="UBX38431.1"/>
    </source>
</evidence>
<evidence type="ECO:0000256" key="10">
    <source>
        <dbReference type="ARBA" id="ARBA00022989"/>
    </source>
</evidence>
<name>A0A8K1MHH6_9CRUS</name>
<dbReference type="GO" id="GO:0031966">
    <property type="term" value="C:mitochondrial membrane"/>
    <property type="evidence" value="ECO:0007669"/>
    <property type="project" value="UniProtKB-SubCell"/>
</dbReference>
<feature type="transmembrane region" description="Helical" evidence="16">
    <location>
        <begin position="43"/>
        <end position="64"/>
    </location>
</feature>
<keyword evidence="9" id="KW-0249">Electron transport</keyword>
<evidence type="ECO:0000256" key="2">
    <source>
        <dbReference type="ARBA" id="ARBA00005698"/>
    </source>
</evidence>
<proteinExistence type="inferred from homology"/>
<comment type="similarity">
    <text evidence="2">Belongs to the complex I subunit 6 family.</text>
</comment>
<comment type="catalytic activity">
    <reaction evidence="15">
        <text>a ubiquinone + NADH + 5 H(+)(in) = a ubiquinol + NAD(+) + 4 H(+)(out)</text>
        <dbReference type="Rhea" id="RHEA:29091"/>
        <dbReference type="Rhea" id="RHEA-COMP:9565"/>
        <dbReference type="Rhea" id="RHEA-COMP:9566"/>
        <dbReference type="ChEBI" id="CHEBI:15378"/>
        <dbReference type="ChEBI" id="CHEBI:16389"/>
        <dbReference type="ChEBI" id="CHEBI:17976"/>
        <dbReference type="ChEBI" id="CHEBI:57540"/>
        <dbReference type="ChEBI" id="CHEBI:57945"/>
        <dbReference type="EC" id="7.1.1.2"/>
    </reaction>
</comment>
<accession>A0A8K1MHH6</accession>
<dbReference type="GO" id="GO:0008137">
    <property type="term" value="F:NADH dehydrogenase (ubiquinone) activity"/>
    <property type="evidence" value="ECO:0007669"/>
    <property type="project" value="UniProtKB-EC"/>
</dbReference>
<geneLocation type="mitochondrion" evidence="17"/>
<organism evidence="17">
    <name type="scientific">Branchinecta paludosa</name>
    <dbReference type="NCBI Taxonomy" id="111186"/>
    <lineage>
        <taxon>Eukaryota</taxon>
        <taxon>Metazoa</taxon>
        <taxon>Ecdysozoa</taxon>
        <taxon>Arthropoda</taxon>
        <taxon>Crustacea</taxon>
        <taxon>Branchiopoda</taxon>
        <taxon>Anostraca</taxon>
        <taxon>Branchinectidae</taxon>
        <taxon>Branchinecta</taxon>
    </lineage>
</organism>
<dbReference type="AlphaFoldDB" id="A0A8K1MHH6"/>
<keyword evidence="11" id="KW-0520">NAD</keyword>
<evidence type="ECO:0000256" key="14">
    <source>
        <dbReference type="ARBA" id="ARBA00031019"/>
    </source>
</evidence>
<gene>
    <name evidence="17" type="primary">ND6</name>
</gene>
<feature type="transmembrane region" description="Helical" evidence="16">
    <location>
        <begin position="76"/>
        <end position="95"/>
    </location>
</feature>
<dbReference type="InterPro" id="IPR050269">
    <property type="entry name" value="ComplexI_Subunit6"/>
</dbReference>
<evidence type="ECO:0000256" key="7">
    <source>
        <dbReference type="ARBA" id="ARBA00022692"/>
    </source>
</evidence>
<keyword evidence="6" id="KW-0679">Respiratory chain</keyword>
<dbReference type="EC" id="7.1.1.2" evidence="3"/>
<evidence type="ECO:0000256" key="8">
    <source>
        <dbReference type="ARBA" id="ARBA00022967"/>
    </source>
</evidence>
<evidence type="ECO:0000256" key="16">
    <source>
        <dbReference type="SAM" id="Phobius"/>
    </source>
</evidence>
<dbReference type="PANTHER" id="PTHR11435:SF1">
    <property type="entry name" value="NADH-UBIQUINONE OXIDOREDUCTASE CHAIN 6"/>
    <property type="match status" value="1"/>
</dbReference>
<comment type="subcellular location">
    <subcellularLocation>
        <location evidence="1">Mitochondrion membrane</location>
        <topology evidence="1">Multi-pass membrane protein</topology>
    </subcellularLocation>
</comment>
<evidence type="ECO:0000256" key="11">
    <source>
        <dbReference type="ARBA" id="ARBA00023027"/>
    </source>
</evidence>
<evidence type="ECO:0000256" key="12">
    <source>
        <dbReference type="ARBA" id="ARBA00023128"/>
    </source>
</evidence>
<protein>
    <recommendedName>
        <fullName evidence="4">NADH-ubiquinone oxidoreductase chain 6</fullName>
        <ecNumber evidence="3">7.1.1.2</ecNumber>
    </recommendedName>
    <alternativeName>
        <fullName evidence="14">NADH dehydrogenase subunit 6</fullName>
    </alternativeName>
</protein>
<keyword evidence="12 17" id="KW-0496">Mitochondrion</keyword>
<feature type="transmembrane region" description="Helical" evidence="16">
    <location>
        <begin position="121"/>
        <end position="143"/>
    </location>
</feature>
<reference evidence="17" key="1">
    <citation type="submission" date="2021-08" db="EMBL/GenBank/DDBJ databases">
        <title>The complete mitochondrial genome of the Arctic fairy shrimp Branchinecta paludosa (Anostraca, Branchinectidae) from Sirius Passet, North Greenland.</title>
        <authorList>
            <person name="Kim B.-M."/>
            <person name="Kihm J.-H."/>
            <person name="Park T.-Y."/>
        </authorList>
    </citation>
    <scope>NUCLEOTIDE SEQUENCE</scope>
</reference>
<dbReference type="EMBL" id="MZ853171">
    <property type="protein sequence ID" value="UBX38431.1"/>
    <property type="molecule type" value="Genomic_DNA"/>
</dbReference>
<evidence type="ECO:0000256" key="9">
    <source>
        <dbReference type="ARBA" id="ARBA00022982"/>
    </source>
</evidence>
<evidence type="ECO:0000256" key="5">
    <source>
        <dbReference type="ARBA" id="ARBA00022448"/>
    </source>
</evidence>